<feature type="transmembrane region" description="Helical" evidence="5">
    <location>
        <begin position="115"/>
        <end position="135"/>
    </location>
</feature>
<dbReference type="NCBIfam" id="NF004741">
    <property type="entry name" value="PRK06076.1-2"/>
    <property type="match status" value="1"/>
</dbReference>
<evidence type="ECO:0000256" key="3">
    <source>
        <dbReference type="ARBA" id="ARBA00022989"/>
    </source>
</evidence>
<protein>
    <recommendedName>
        <fullName evidence="5">NADH-quinone oxidoreductase subunit H</fullName>
        <ecNumber evidence="5">7.1.1.-</ecNumber>
    </recommendedName>
    <alternativeName>
        <fullName evidence="5">NADH dehydrogenase I subunit H</fullName>
    </alternativeName>
    <alternativeName>
        <fullName evidence="5">NDH-1 subunit H</fullName>
    </alternativeName>
</protein>
<keyword evidence="5" id="KW-0874">Quinone</keyword>
<evidence type="ECO:0000256" key="1">
    <source>
        <dbReference type="ARBA" id="ARBA00004141"/>
    </source>
</evidence>
<keyword evidence="5" id="KW-0830">Ubiquinone</keyword>
<keyword evidence="5" id="KW-1278">Translocase</keyword>
<accession>A0A5J6RET3</accession>
<dbReference type="GO" id="GO:0048038">
    <property type="term" value="F:quinone binding"/>
    <property type="evidence" value="ECO:0007669"/>
    <property type="project" value="UniProtKB-KW"/>
</dbReference>
<dbReference type="EMBL" id="CP054051">
    <property type="protein sequence ID" value="QKJ26326.1"/>
    <property type="molecule type" value="Genomic_DNA"/>
</dbReference>
<reference evidence="7 8" key="1">
    <citation type="submission" date="2020-05" db="EMBL/GenBank/DDBJ databases">
        <title>Complete genome sequencing of Campylobacter and Arcobacter type strains.</title>
        <authorList>
            <person name="Miller W.G."/>
            <person name="Yee E."/>
        </authorList>
    </citation>
    <scope>NUCLEOTIDE SEQUENCE [LARGE SCALE GENOMIC DNA]</scope>
    <source>
        <strain evidence="7 8">LMG 21996</strain>
    </source>
</reference>
<comment type="function">
    <text evidence="5">NDH-1 shuttles electrons from NADH, via FMN and iron-sulfur (Fe-S) centers, to quinones in the respiratory chain. The immediate electron acceptor for the enzyme in this species is believed to be ubiquinone. Couples the redox reaction to proton translocation (for every two electrons transferred, four hydrogen ions are translocated across the cytoplasmic membrane), and thus conserves the redox energy in a proton gradient. This subunit may bind ubiquinone.</text>
</comment>
<keyword evidence="4 5" id="KW-0472">Membrane</keyword>
<gene>
    <name evidence="7" type="primary">nuoH2</name>
    <name evidence="5" type="synonym">nuoH</name>
    <name evidence="7" type="ORF">ACBT_0358</name>
</gene>
<dbReference type="GO" id="GO:0005886">
    <property type="term" value="C:plasma membrane"/>
    <property type="evidence" value="ECO:0007669"/>
    <property type="project" value="UniProtKB-SubCell"/>
</dbReference>
<dbReference type="GO" id="GO:0003954">
    <property type="term" value="F:NADH dehydrogenase activity"/>
    <property type="evidence" value="ECO:0007669"/>
    <property type="project" value="TreeGrafter"/>
</dbReference>
<comment type="similarity">
    <text evidence="5 6">Belongs to the complex I subunit 1 family.</text>
</comment>
<dbReference type="KEGG" id="acib:ACBT_0358"/>
<dbReference type="Proteomes" id="UP000509513">
    <property type="component" value="Chromosome"/>
</dbReference>
<dbReference type="PANTHER" id="PTHR11432:SF3">
    <property type="entry name" value="NADH-UBIQUINONE OXIDOREDUCTASE CHAIN 1"/>
    <property type="match status" value="1"/>
</dbReference>
<keyword evidence="3 5" id="KW-1133">Transmembrane helix</keyword>
<keyword evidence="5" id="KW-1003">Cell membrane</keyword>
<keyword evidence="5 6" id="KW-0520">NAD</keyword>
<feature type="transmembrane region" description="Helical" evidence="5">
    <location>
        <begin position="75"/>
        <end position="95"/>
    </location>
</feature>
<keyword evidence="2 5" id="KW-0812">Transmembrane</keyword>
<comment type="subunit">
    <text evidence="5">NDH-1 is composed of 14 different subunits. Subunits NuoA, H, J, K, L, M, N constitute the membrane sector of the complex.</text>
</comment>
<comment type="subcellular location">
    <subcellularLocation>
        <location evidence="5 6">Cell membrane</location>
        <topology evidence="5 6">Multi-pass membrane protein</topology>
    </subcellularLocation>
    <subcellularLocation>
        <location evidence="1">Membrane</location>
        <topology evidence="1">Multi-pass membrane protein</topology>
    </subcellularLocation>
</comment>
<name>A0A5J6RET3_9BACT</name>
<dbReference type="Pfam" id="PF00146">
    <property type="entry name" value="NADHdh"/>
    <property type="match status" value="1"/>
</dbReference>
<evidence type="ECO:0000313" key="7">
    <source>
        <dbReference type="EMBL" id="QKJ26326.1"/>
    </source>
</evidence>
<feature type="transmembrane region" description="Helical" evidence="5">
    <location>
        <begin position="12"/>
        <end position="29"/>
    </location>
</feature>
<proteinExistence type="inferred from homology"/>
<feature type="transmembrane region" description="Helical" evidence="5">
    <location>
        <begin position="190"/>
        <end position="211"/>
    </location>
</feature>
<dbReference type="RefSeq" id="WP_024775822.1">
    <property type="nucleotide sequence ID" value="NZ_CP043857.1"/>
</dbReference>
<dbReference type="AlphaFoldDB" id="A0A5J6RET3"/>
<sequence length="329" mass="36447">MEAIIIETIIKIFVVLAVFGFLAAFTTYIERKILAFFQRRVGPNIVGPFGIFQLLADGIKLFTKEDVVPANANKTIFMIAPLITVSTAFIAMSAVPFLPEFTIFSHTVKPIISDINVGLLFVLAVSSAGHYGALLGGMSSASKWALLGGARTTIQLLSYEVISGLALISPLMMIGSLSLIDINNYQSEGLFSWVVFSQPIAFIMFVISGFAQTNRTPFDLLEHEAELVAGYATEYSGLRWGMFFIGEYANLYTISFLIALIFLGGFNPLWIIPGGIAIVLKVMLLIFVFLWTRATWPHIRPDQLMWLCWKILMPLAFLNILITGFALMF</sequence>
<feature type="transmembrane region" description="Helical" evidence="5">
    <location>
        <begin position="304"/>
        <end position="328"/>
    </location>
</feature>
<dbReference type="InterPro" id="IPR018086">
    <property type="entry name" value="NADH_UbQ_OxRdtase_su1_CS"/>
</dbReference>
<dbReference type="GO" id="GO:0016655">
    <property type="term" value="F:oxidoreductase activity, acting on NAD(P)H, quinone or similar compound as acceptor"/>
    <property type="evidence" value="ECO:0007669"/>
    <property type="project" value="UniProtKB-UniRule"/>
</dbReference>
<evidence type="ECO:0000256" key="5">
    <source>
        <dbReference type="HAMAP-Rule" id="MF_01350"/>
    </source>
</evidence>
<evidence type="ECO:0000313" key="8">
    <source>
        <dbReference type="Proteomes" id="UP000509513"/>
    </source>
</evidence>
<dbReference type="OrthoDB" id="9803734at2"/>
<feature type="transmembrane region" description="Helical" evidence="5">
    <location>
        <begin position="269"/>
        <end position="292"/>
    </location>
</feature>
<feature type="transmembrane region" description="Helical" evidence="5">
    <location>
        <begin position="240"/>
        <end position="263"/>
    </location>
</feature>
<evidence type="ECO:0000256" key="4">
    <source>
        <dbReference type="ARBA" id="ARBA00023136"/>
    </source>
</evidence>
<dbReference type="HAMAP" id="MF_01350">
    <property type="entry name" value="NDH1_NuoH"/>
    <property type="match status" value="1"/>
</dbReference>
<dbReference type="PANTHER" id="PTHR11432">
    <property type="entry name" value="NADH DEHYDROGENASE SUBUNIT 1"/>
    <property type="match status" value="1"/>
</dbReference>
<evidence type="ECO:0000256" key="2">
    <source>
        <dbReference type="ARBA" id="ARBA00022692"/>
    </source>
</evidence>
<evidence type="ECO:0000256" key="6">
    <source>
        <dbReference type="RuleBase" id="RU000471"/>
    </source>
</evidence>
<dbReference type="PROSITE" id="PS00667">
    <property type="entry name" value="COMPLEX1_ND1_1"/>
    <property type="match status" value="1"/>
</dbReference>
<comment type="catalytic activity">
    <reaction evidence="5">
        <text>a quinone + NADH + 5 H(+)(in) = a quinol + NAD(+) + 4 H(+)(out)</text>
        <dbReference type="Rhea" id="RHEA:57888"/>
        <dbReference type="ChEBI" id="CHEBI:15378"/>
        <dbReference type="ChEBI" id="CHEBI:24646"/>
        <dbReference type="ChEBI" id="CHEBI:57540"/>
        <dbReference type="ChEBI" id="CHEBI:57945"/>
        <dbReference type="ChEBI" id="CHEBI:132124"/>
    </reaction>
</comment>
<dbReference type="EC" id="7.1.1.-" evidence="5"/>
<dbReference type="InterPro" id="IPR001694">
    <property type="entry name" value="NADH_UbQ_OxRdtase_su1/FPO"/>
</dbReference>
<feature type="transmembrane region" description="Helical" evidence="5">
    <location>
        <begin position="156"/>
        <end position="178"/>
    </location>
</feature>
<dbReference type="GO" id="GO:0009060">
    <property type="term" value="P:aerobic respiration"/>
    <property type="evidence" value="ECO:0007669"/>
    <property type="project" value="TreeGrafter"/>
</dbReference>
<organism evidence="7 8">
    <name type="scientific">Aliarcobacter cibarius</name>
    <dbReference type="NCBI Taxonomy" id="255507"/>
    <lineage>
        <taxon>Bacteria</taxon>
        <taxon>Pseudomonadati</taxon>
        <taxon>Campylobacterota</taxon>
        <taxon>Epsilonproteobacteria</taxon>
        <taxon>Campylobacterales</taxon>
        <taxon>Arcobacteraceae</taxon>
        <taxon>Aliarcobacter</taxon>
    </lineage>
</organism>